<dbReference type="InterPro" id="IPR050151">
    <property type="entry name" value="Class-I_Pyr_Nuc-Dis_Oxidored"/>
</dbReference>
<comment type="similarity">
    <text evidence="2 16">Belongs to the class-I pyridine nucleotide-disulfide oxidoreductase family.</text>
</comment>
<evidence type="ECO:0000256" key="15">
    <source>
        <dbReference type="PIRSR" id="PIRSR000350-4"/>
    </source>
</evidence>
<dbReference type="GO" id="GO:0050660">
    <property type="term" value="F:flavin adenine dinucleotide binding"/>
    <property type="evidence" value="ECO:0007669"/>
    <property type="project" value="InterPro"/>
</dbReference>
<dbReference type="Pfam" id="PF02852">
    <property type="entry name" value="Pyr_redox_dim"/>
    <property type="match status" value="1"/>
</dbReference>
<evidence type="ECO:0000256" key="13">
    <source>
        <dbReference type="PIRSR" id="PIRSR000350-2"/>
    </source>
</evidence>
<dbReference type="InterPro" id="IPR006258">
    <property type="entry name" value="Lipoamide_DH"/>
</dbReference>
<dbReference type="PANTHER" id="PTHR22912">
    <property type="entry name" value="DISULFIDE OXIDOREDUCTASE"/>
    <property type="match status" value="1"/>
</dbReference>
<keyword evidence="11 16" id="KW-0676">Redox-active center</keyword>
<protein>
    <recommendedName>
        <fullName evidence="4 16">Dihydrolipoyl dehydrogenase</fullName>
        <ecNumber evidence="3 16">1.8.1.4</ecNumber>
    </recommendedName>
</protein>
<evidence type="ECO:0000313" key="20">
    <source>
        <dbReference type="Proteomes" id="UP000075683"/>
    </source>
</evidence>
<feature type="binding site" evidence="14">
    <location>
        <begin position="152"/>
        <end position="154"/>
    </location>
    <ligand>
        <name>FAD</name>
        <dbReference type="ChEBI" id="CHEBI:57692"/>
    </ligand>
</feature>
<evidence type="ECO:0000256" key="14">
    <source>
        <dbReference type="PIRSR" id="PIRSR000350-3"/>
    </source>
</evidence>
<dbReference type="PRINTS" id="PR00411">
    <property type="entry name" value="PNDRDTASEI"/>
</dbReference>
<evidence type="ECO:0000259" key="18">
    <source>
        <dbReference type="Pfam" id="PF07992"/>
    </source>
</evidence>
<dbReference type="PROSITE" id="PS00076">
    <property type="entry name" value="PYRIDINE_REDOX_1"/>
    <property type="match status" value="1"/>
</dbReference>
<keyword evidence="6 16" id="KW-0285">Flavoprotein</keyword>
<dbReference type="PIRSF" id="PIRSF000350">
    <property type="entry name" value="Mercury_reductase_MerA"/>
    <property type="match status" value="1"/>
</dbReference>
<organism evidence="19 20">
    <name type="scientific">Caldibacillus debilis</name>
    <dbReference type="NCBI Taxonomy" id="301148"/>
    <lineage>
        <taxon>Bacteria</taxon>
        <taxon>Bacillati</taxon>
        <taxon>Bacillota</taxon>
        <taxon>Bacilli</taxon>
        <taxon>Bacillales</taxon>
        <taxon>Bacillaceae</taxon>
        <taxon>Caldibacillus</taxon>
    </lineage>
</organism>
<feature type="binding site" evidence="14">
    <location>
        <position position="212"/>
    </location>
    <ligand>
        <name>NAD(+)</name>
        <dbReference type="ChEBI" id="CHEBI:57540"/>
    </ligand>
</feature>
<dbReference type="FunFam" id="3.30.390.30:FF:000001">
    <property type="entry name" value="Dihydrolipoyl dehydrogenase"/>
    <property type="match status" value="1"/>
</dbReference>
<comment type="miscellaneous">
    <text evidence="16">The active site is a redox-active disulfide bond.</text>
</comment>
<dbReference type="GO" id="GO:0006103">
    <property type="term" value="P:2-oxoglutarate metabolic process"/>
    <property type="evidence" value="ECO:0007669"/>
    <property type="project" value="TreeGrafter"/>
</dbReference>
<dbReference type="NCBIfam" id="TIGR01350">
    <property type="entry name" value="lipoamide_DH"/>
    <property type="match status" value="1"/>
</dbReference>
<feature type="active site" description="Proton acceptor" evidence="13">
    <location>
        <position position="454"/>
    </location>
</feature>
<evidence type="ECO:0000256" key="4">
    <source>
        <dbReference type="ARBA" id="ARBA00016961"/>
    </source>
</evidence>
<dbReference type="EC" id="1.8.1.4" evidence="3 16"/>
<comment type="subcellular location">
    <subcellularLocation>
        <location evidence="1">Cytoplasm</location>
    </subcellularLocation>
</comment>
<dbReference type="PATRIC" id="fig|301148.3.peg.2934"/>
<comment type="caution">
    <text evidence="19">The sequence shown here is derived from an EMBL/GenBank/DDBJ whole genome shotgun (WGS) entry which is preliminary data.</text>
</comment>
<proteinExistence type="inferred from homology"/>
<feature type="domain" description="Pyridine nucleotide-disulphide oxidoreductase dimerisation" evidence="17">
    <location>
        <begin position="356"/>
        <end position="465"/>
    </location>
</feature>
<feature type="domain" description="FAD/NAD(P)-binding" evidence="18">
    <location>
        <begin position="5"/>
        <end position="336"/>
    </location>
</feature>
<dbReference type="Gene3D" id="3.50.50.60">
    <property type="entry name" value="FAD/NAD(P)-binding domain"/>
    <property type="match status" value="2"/>
</dbReference>
<dbReference type="EMBL" id="LQYT01000036">
    <property type="protein sequence ID" value="KYD20123.1"/>
    <property type="molecule type" value="Genomic_DNA"/>
</dbReference>
<dbReference type="PRINTS" id="PR00368">
    <property type="entry name" value="FADPNR"/>
</dbReference>
<evidence type="ECO:0000256" key="7">
    <source>
        <dbReference type="ARBA" id="ARBA00022827"/>
    </source>
</evidence>
<dbReference type="GO" id="GO:0004148">
    <property type="term" value="F:dihydrolipoyl dehydrogenase (NADH) activity"/>
    <property type="evidence" value="ECO:0007669"/>
    <property type="project" value="UniProtKB-EC"/>
</dbReference>
<feature type="binding site" evidence="14">
    <location>
        <position position="321"/>
    </location>
    <ligand>
        <name>FAD</name>
        <dbReference type="ChEBI" id="CHEBI:57692"/>
    </ligand>
</feature>
<keyword evidence="14" id="KW-0547">Nucleotide-binding</keyword>
<evidence type="ECO:0000256" key="1">
    <source>
        <dbReference type="ARBA" id="ARBA00004496"/>
    </source>
</evidence>
<dbReference type="Proteomes" id="UP000075683">
    <property type="component" value="Unassembled WGS sequence"/>
</dbReference>
<comment type="catalytic activity">
    <reaction evidence="12 16">
        <text>N(6)-[(R)-dihydrolipoyl]-L-lysyl-[protein] + NAD(+) = N(6)-[(R)-lipoyl]-L-lysyl-[protein] + NADH + H(+)</text>
        <dbReference type="Rhea" id="RHEA:15045"/>
        <dbReference type="Rhea" id="RHEA-COMP:10474"/>
        <dbReference type="Rhea" id="RHEA-COMP:10475"/>
        <dbReference type="ChEBI" id="CHEBI:15378"/>
        <dbReference type="ChEBI" id="CHEBI:57540"/>
        <dbReference type="ChEBI" id="CHEBI:57945"/>
        <dbReference type="ChEBI" id="CHEBI:83099"/>
        <dbReference type="ChEBI" id="CHEBI:83100"/>
        <dbReference type="EC" id="1.8.1.4"/>
    </reaction>
</comment>
<dbReference type="Gene3D" id="3.30.390.30">
    <property type="match status" value="1"/>
</dbReference>
<evidence type="ECO:0000256" key="16">
    <source>
        <dbReference type="RuleBase" id="RU003692"/>
    </source>
</evidence>
<keyword evidence="7 14" id="KW-0274">FAD</keyword>
<evidence type="ECO:0000256" key="3">
    <source>
        <dbReference type="ARBA" id="ARBA00012608"/>
    </source>
</evidence>
<evidence type="ECO:0000313" key="19">
    <source>
        <dbReference type="EMBL" id="KYD20123.1"/>
    </source>
</evidence>
<keyword evidence="8 16" id="KW-0560">Oxidoreductase</keyword>
<feature type="binding site" evidence="14">
    <location>
        <begin position="189"/>
        <end position="196"/>
    </location>
    <ligand>
        <name>NAD(+)</name>
        <dbReference type="ChEBI" id="CHEBI:57540"/>
    </ligand>
</feature>
<dbReference type="InterPro" id="IPR004099">
    <property type="entry name" value="Pyr_nucl-diS_OxRdtase_dimer"/>
</dbReference>
<evidence type="ECO:0000256" key="9">
    <source>
        <dbReference type="ARBA" id="ARBA00023027"/>
    </source>
</evidence>
<feature type="disulfide bond" description="Redox-active" evidence="15">
    <location>
        <begin position="42"/>
        <end position="47"/>
    </location>
</feature>
<dbReference type="InterPro" id="IPR023753">
    <property type="entry name" value="FAD/NAD-binding_dom"/>
</dbReference>
<evidence type="ECO:0000256" key="10">
    <source>
        <dbReference type="ARBA" id="ARBA00023157"/>
    </source>
</evidence>
<name>A0A150M6D4_9BACI</name>
<dbReference type="SUPFAM" id="SSF51905">
    <property type="entry name" value="FAD/NAD(P)-binding domain"/>
    <property type="match status" value="1"/>
</dbReference>
<keyword evidence="10" id="KW-1015">Disulfide bond</keyword>
<keyword evidence="5" id="KW-0963">Cytoplasm</keyword>
<dbReference type="OrthoDB" id="9800167at2"/>
<comment type="cofactor">
    <cofactor evidence="14 16">
        <name>FAD</name>
        <dbReference type="ChEBI" id="CHEBI:57692"/>
    </cofactor>
    <text evidence="14 16">Binds 1 FAD per subunit.</text>
</comment>
<evidence type="ECO:0000256" key="12">
    <source>
        <dbReference type="ARBA" id="ARBA00049187"/>
    </source>
</evidence>
<feature type="binding site" evidence="14">
    <location>
        <position position="51"/>
    </location>
    <ligand>
        <name>FAD</name>
        <dbReference type="ChEBI" id="CHEBI:57692"/>
    </ligand>
</feature>
<evidence type="ECO:0000256" key="11">
    <source>
        <dbReference type="ARBA" id="ARBA00023284"/>
    </source>
</evidence>
<dbReference type="Pfam" id="PF07992">
    <property type="entry name" value="Pyr_redox_2"/>
    <property type="match status" value="1"/>
</dbReference>
<dbReference type="STRING" id="301148.B4135_1898"/>
<keyword evidence="9 14" id="KW-0520">NAD</keyword>
<dbReference type="GO" id="GO:0005737">
    <property type="term" value="C:cytoplasm"/>
    <property type="evidence" value="ECO:0007669"/>
    <property type="project" value="UniProtKB-SubCell"/>
</dbReference>
<dbReference type="InterPro" id="IPR001100">
    <property type="entry name" value="Pyr_nuc-diS_OxRdtase"/>
</dbReference>
<evidence type="ECO:0000256" key="6">
    <source>
        <dbReference type="ARBA" id="ARBA00022630"/>
    </source>
</evidence>
<evidence type="ECO:0000259" key="17">
    <source>
        <dbReference type="Pfam" id="PF02852"/>
    </source>
</evidence>
<dbReference type="InterPro" id="IPR036188">
    <property type="entry name" value="FAD/NAD-bd_sf"/>
</dbReference>
<evidence type="ECO:0000256" key="2">
    <source>
        <dbReference type="ARBA" id="ARBA00007532"/>
    </source>
</evidence>
<accession>A0A150M6D4</accession>
<dbReference type="AlphaFoldDB" id="A0A150M6D4"/>
<dbReference type="InterPro" id="IPR012999">
    <property type="entry name" value="Pyr_OxRdtase_I_AS"/>
</dbReference>
<dbReference type="RefSeq" id="WP_061568559.1">
    <property type="nucleotide sequence ID" value="NZ_LQYT01000036.1"/>
</dbReference>
<feature type="binding site" evidence="14">
    <location>
        <position position="114"/>
    </location>
    <ligand>
        <name>FAD</name>
        <dbReference type="ChEBI" id="CHEBI:57692"/>
    </ligand>
</feature>
<gene>
    <name evidence="19" type="ORF">B4135_1898</name>
</gene>
<sequence length="475" mass="50487">MAKEYDLVIIGGGTGGYVAAIRASQLGLKTAVVEKEALGGTCLHRGCIPTKVLLKSAEIYQTVKNSENYGIIGGPATINFSKIQERKSSIVEKLHQGVQYLLKKGKIDVYYGTGRLLGPSIFSPLAGGSVSVELNGGKENEILLPKNIILATGSRPKTLPGLNVDGVTVFTSDEALMMKELPESVIIVGGGVIGIEWASMLADFGVGVTVIEYEKRILPSEDGEIAAEMEKALRKKGVEIATGAKVLTETAAAGEKGISVEAETEGGRRIFTAEKMLVSVGREANTEGIGLENTDIETDRGFIRVNEYYQTKESHIYAVGDVIGGLQLAHAAAREGTIAVEHIAGLRPDPLAYENVPRCVYSRPEVASVGLSEEEARAKGYSVKIGRFPFQAVGKALINGDGEGFIKIIADEKTDDLLGIHMIGAHVTDLIAEGSLAKFLDAVPWEIAQAVHPHPTLSEIFSEAALAVDGKAIHI</sequence>
<dbReference type="SUPFAM" id="SSF55424">
    <property type="entry name" value="FAD/NAD-linked reductases, dimerisation (C-terminal) domain"/>
    <property type="match status" value="1"/>
</dbReference>
<dbReference type="InterPro" id="IPR016156">
    <property type="entry name" value="FAD/NAD-linked_Rdtase_dimer_sf"/>
</dbReference>
<dbReference type="PANTHER" id="PTHR22912:SF217">
    <property type="entry name" value="DIHYDROLIPOYL DEHYDROGENASE"/>
    <property type="match status" value="1"/>
</dbReference>
<evidence type="ECO:0000256" key="5">
    <source>
        <dbReference type="ARBA" id="ARBA00022490"/>
    </source>
</evidence>
<reference evidence="19 20" key="1">
    <citation type="submission" date="2016-01" db="EMBL/GenBank/DDBJ databases">
        <title>Draft Genome Sequences of Seven Thermophilic Sporeformers Isolated from Foods.</title>
        <authorList>
            <person name="Berendsen E.M."/>
            <person name="Wells-Bennik M.H."/>
            <person name="Krawcyk A.O."/>
            <person name="De Jong A."/>
            <person name="Holsappel S."/>
            <person name="Eijlander R.T."/>
            <person name="Kuipers O.P."/>
        </authorList>
    </citation>
    <scope>NUCLEOTIDE SEQUENCE [LARGE SCALE GENOMIC DNA]</scope>
    <source>
        <strain evidence="19 20">B4135</strain>
    </source>
</reference>
<evidence type="ECO:0000256" key="8">
    <source>
        <dbReference type="ARBA" id="ARBA00023002"/>
    </source>
</evidence>
<feature type="binding site" evidence="14">
    <location>
        <position position="281"/>
    </location>
    <ligand>
        <name>NAD(+)</name>
        <dbReference type="ChEBI" id="CHEBI:57540"/>
    </ligand>
</feature>